<accession>A0A6M3LRN3</accession>
<protein>
    <submittedName>
        <fullName evidence="1">Uncharacterized protein</fullName>
    </submittedName>
</protein>
<dbReference type="EMBL" id="MT143314">
    <property type="protein sequence ID" value="QJA95438.1"/>
    <property type="molecule type" value="Genomic_DNA"/>
</dbReference>
<sequence length="56" mass="6606">MTEDQKRIEEIESALKVIYTWASFDIENLSKNYPPSLKAEHVVKLCDRVLRERLKA</sequence>
<reference evidence="1" key="1">
    <citation type="submission" date="2020-03" db="EMBL/GenBank/DDBJ databases">
        <title>The deep terrestrial virosphere.</title>
        <authorList>
            <person name="Holmfeldt K."/>
            <person name="Nilsson E."/>
            <person name="Simone D."/>
            <person name="Lopez-Fernandez M."/>
            <person name="Wu X."/>
            <person name="de Brujin I."/>
            <person name="Lundin D."/>
            <person name="Andersson A."/>
            <person name="Bertilsson S."/>
            <person name="Dopson M."/>
        </authorList>
    </citation>
    <scope>NUCLEOTIDE SEQUENCE</scope>
    <source>
        <strain evidence="1">MM415B05382</strain>
    </source>
</reference>
<evidence type="ECO:0000313" key="1">
    <source>
        <dbReference type="EMBL" id="QJA95438.1"/>
    </source>
</evidence>
<proteinExistence type="predicted"/>
<name>A0A6M3LRN3_9ZZZZ</name>
<gene>
    <name evidence="1" type="ORF">MM415B05382_0008</name>
</gene>
<organism evidence="1">
    <name type="scientific">viral metagenome</name>
    <dbReference type="NCBI Taxonomy" id="1070528"/>
    <lineage>
        <taxon>unclassified sequences</taxon>
        <taxon>metagenomes</taxon>
        <taxon>organismal metagenomes</taxon>
    </lineage>
</organism>
<dbReference type="AlphaFoldDB" id="A0A6M3LRN3"/>